<evidence type="ECO:0000313" key="2">
    <source>
        <dbReference type="EMBL" id="KAL3636679.1"/>
    </source>
</evidence>
<dbReference type="AlphaFoldDB" id="A0ABD3D5X1"/>
<evidence type="ECO:0000313" key="3">
    <source>
        <dbReference type="Proteomes" id="UP001632038"/>
    </source>
</evidence>
<proteinExistence type="predicted"/>
<comment type="caution">
    <text evidence="2">The sequence shown here is derived from an EMBL/GenBank/DDBJ whole genome shotgun (WGS) entry which is preliminary data.</text>
</comment>
<feature type="region of interest" description="Disordered" evidence="1">
    <location>
        <begin position="92"/>
        <end position="126"/>
    </location>
</feature>
<keyword evidence="3" id="KW-1185">Reference proteome</keyword>
<dbReference type="InterPro" id="IPR038947">
    <property type="entry name" value="At3g27210-like"/>
</dbReference>
<feature type="compositionally biased region" description="Low complexity" evidence="1">
    <location>
        <begin position="174"/>
        <end position="183"/>
    </location>
</feature>
<dbReference type="Proteomes" id="UP001632038">
    <property type="component" value="Unassembled WGS sequence"/>
</dbReference>
<dbReference type="PANTHER" id="PTHR34280:SF2">
    <property type="entry name" value="OS01G0920100 PROTEIN"/>
    <property type="match status" value="1"/>
</dbReference>
<gene>
    <name evidence="2" type="ORF">CASFOL_018978</name>
</gene>
<dbReference type="EMBL" id="JAVIJP010000026">
    <property type="protein sequence ID" value="KAL3636679.1"/>
    <property type="molecule type" value="Genomic_DNA"/>
</dbReference>
<feature type="region of interest" description="Disordered" evidence="1">
    <location>
        <begin position="149"/>
        <end position="195"/>
    </location>
</feature>
<name>A0ABD3D5X1_9LAMI</name>
<sequence>MGSCLSVQKNPESAVELRLSVEPTDEKLLTASPVKQKLGTVSGGDSAVADLAAKSGFSSRFRSAGSKDDAFFDSQPWLDSDCEDDFKSVNGDFTPSRGSTPVHHKFSVNPSVDNGPSVVEETVQEPSFPEKKKRLSELFKESLRHDQYYADEENDANVKTEAMSPGRSKLTNVSGTKSTGSSEKTLDRVVGAEDEPVMSTQCCLTGFSSRKKKTSPVVMNGY</sequence>
<organism evidence="2 3">
    <name type="scientific">Castilleja foliolosa</name>
    <dbReference type="NCBI Taxonomy" id="1961234"/>
    <lineage>
        <taxon>Eukaryota</taxon>
        <taxon>Viridiplantae</taxon>
        <taxon>Streptophyta</taxon>
        <taxon>Embryophyta</taxon>
        <taxon>Tracheophyta</taxon>
        <taxon>Spermatophyta</taxon>
        <taxon>Magnoliopsida</taxon>
        <taxon>eudicotyledons</taxon>
        <taxon>Gunneridae</taxon>
        <taxon>Pentapetalae</taxon>
        <taxon>asterids</taxon>
        <taxon>lamiids</taxon>
        <taxon>Lamiales</taxon>
        <taxon>Orobanchaceae</taxon>
        <taxon>Pedicularideae</taxon>
        <taxon>Castillejinae</taxon>
        <taxon>Castilleja</taxon>
    </lineage>
</organism>
<evidence type="ECO:0000256" key="1">
    <source>
        <dbReference type="SAM" id="MobiDB-lite"/>
    </source>
</evidence>
<protein>
    <submittedName>
        <fullName evidence="2">Uncharacterized protein</fullName>
    </submittedName>
</protein>
<reference evidence="3" key="1">
    <citation type="journal article" date="2024" name="IScience">
        <title>Strigolactones Initiate the Formation of Haustorium-like Structures in Castilleja.</title>
        <authorList>
            <person name="Buerger M."/>
            <person name="Peterson D."/>
            <person name="Chory J."/>
        </authorList>
    </citation>
    <scope>NUCLEOTIDE SEQUENCE [LARGE SCALE GENOMIC DNA]</scope>
</reference>
<accession>A0ABD3D5X1</accession>
<dbReference type="PANTHER" id="PTHR34280">
    <property type="entry name" value="OS01G0920100 PROTEIN"/>
    <property type="match status" value="1"/>
</dbReference>